<evidence type="ECO:0000313" key="2">
    <source>
        <dbReference type="EMBL" id="EER19775.1"/>
    </source>
</evidence>
<sequence length="53" mass="5704">MSSANLTDMLQSHDAVRNRPYPLDNVANVPLFLSLFGSVRSVPANDSGKTVNS</sequence>
<dbReference type="EMBL" id="GG670984">
    <property type="protein sequence ID" value="EER19775.1"/>
    <property type="molecule type" value="Genomic_DNA"/>
</dbReference>
<keyword evidence="3" id="KW-1185">Reference proteome</keyword>
<dbReference type="RefSeq" id="XP_002787979.1">
    <property type="nucleotide sequence ID" value="XM_002787933.1"/>
</dbReference>
<dbReference type="AlphaFoldDB" id="C5K903"/>
<dbReference type="GeneID" id="9039231"/>
<dbReference type="RefSeq" id="XP_002787244.1">
    <property type="nucleotide sequence ID" value="XM_002787198.1"/>
</dbReference>
<name>C5K903_PERM5</name>
<dbReference type="EMBL" id="GG671297">
    <property type="protein sequence ID" value="EER19040.1"/>
    <property type="molecule type" value="Genomic_DNA"/>
</dbReference>
<protein>
    <submittedName>
        <fullName evidence="1">Uncharacterized protein</fullName>
    </submittedName>
</protein>
<dbReference type="Proteomes" id="UP000007800">
    <property type="component" value="Unassembled WGS sequence"/>
</dbReference>
<organism evidence="3">
    <name type="scientific">Perkinsus marinus (strain ATCC 50983 / TXsc)</name>
    <dbReference type="NCBI Taxonomy" id="423536"/>
    <lineage>
        <taxon>Eukaryota</taxon>
        <taxon>Sar</taxon>
        <taxon>Alveolata</taxon>
        <taxon>Perkinsozoa</taxon>
        <taxon>Perkinsea</taxon>
        <taxon>Perkinsida</taxon>
        <taxon>Perkinsidae</taxon>
        <taxon>Perkinsus</taxon>
    </lineage>
</organism>
<evidence type="ECO:0000313" key="1">
    <source>
        <dbReference type="EMBL" id="EER19040.1"/>
    </source>
</evidence>
<dbReference type="InParanoid" id="C5K903"/>
<proteinExistence type="predicted"/>
<reference evidence="1 3" key="1">
    <citation type="submission" date="2008-07" db="EMBL/GenBank/DDBJ databases">
        <authorList>
            <person name="El-Sayed N."/>
            <person name="Caler E."/>
            <person name="Inman J."/>
            <person name="Amedeo P."/>
            <person name="Hass B."/>
            <person name="Wortman J."/>
        </authorList>
    </citation>
    <scope>NUCLEOTIDE SEQUENCE [LARGE SCALE GENOMIC DNA]</scope>
    <source>
        <strain evidence="1">ATCC 50983</strain>
        <strain evidence="3">ATCC 50983 / TXsc</strain>
    </source>
</reference>
<evidence type="ECO:0000313" key="3">
    <source>
        <dbReference type="Proteomes" id="UP000007800"/>
    </source>
</evidence>
<accession>C5K903</accession>
<gene>
    <name evidence="2" type="ORF">Pmar_PMAR006331</name>
    <name evidence="1" type="ORF">Pmar_PMAR010774</name>
</gene>
<dbReference type="GeneID" id="9058116"/>